<name>A0A1F5FU57_9BACT</name>
<dbReference type="Proteomes" id="UP000179237">
    <property type="component" value="Unassembled WGS sequence"/>
</dbReference>
<feature type="transmembrane region" description="Helical" evidence="1">
    <location>
        <begin position="5"/>
        <end position="28"/>
    </location>
</feature>
<proteinExistence type="predicted"/>
<keyword evidence="1" id="KW-0472">Membrane</keyword>
<keyword evidence="1" id="KW-0812">Transmembrane</keyword>
<accession>A0A1F5FU57</accession>
<evidence type="ECO:0000313" key="3">
    <source>
        <dbReference type="Proteomes" id="UP000179237"/>
    </source>
</evidence>
<feature type="transmembrane region" description="Helical" evidence="1">
    <location>
        <begin position="34"/>
        <end position="56"/>
    </location>
</feature>
<protein>
    <submittedName>
        <fullName evidence="2">Uncharacterized protein</fullName>
    </submittedName>
</protein>
<gene>
    <name evidence="2" type="ORF">A2572_03790</name>
</gene>
<dbReference type="AlphaFoldDB" id="A0A1F5FU57"/>
<comment type="caution">
    <text evidence="2">The sequence shown here is derived from an EMBL/GenBank/DDBJ whole genome shotgun (WGS) entry which is preliminary data.</text>
</comment>
<evidence type="ECO:0000256" key="1">
    <source>
        <dbReference type="SAM" id="Phobius"/>
    </source>
</evidence>
<organism evidence="2 3">
    <name type="scientific">Candidatus Collierbacteria bacterium RIFOXYD1_FULL_40_9</name>
    <dbReference type="NCBI Taxonomy" id="1817731"/>
    <lineage>
        <taxon>Bacteria</taxon>
        <taxon>Candidatus Collieribacteriota</taxon>
    </lineage>
</organism>
<keyword evidence="1" id="KW-1133">Transmembrane helix</keyword>
<evidence type="ECO:0000313" key="2">
    <source>
        <dbReference type="EMBL" id="OGD83143.1"/>
    </source>
</evidence>
<dbReference type="EMBL" id="MFAQ01000026">
    <property type="protein sequence ID" value="OGD83143.1"/>
    <property type="molecule type" value="Genomic_DNA"/>
</dbReference>
<reference evidence="2 3" key="1">
    <citation type="journal article" date="2016" name="Nat. Commun.">
        <title>Thousands of microbial genomes shed light on interconnected biogeochemical processes in an aquifer system.</title>
        <authorList>
            <person name="Anantharaman K."/>
            <person name="Brown C.T."/>
            <person name="Hug L.A."/>
            <person name="Sharon I."/>
            <person name="Castelle C.J."/>
            <person name="Probst A.J."/>
            <person name="Thomas B.C."/>
            <person name="Singh A."/>
            <person name="Wilkins M.J."/>
            <person name="Karaoz U."/>
            <person name="Brodie E.L."/>
            <person name="Williams K.H."/>
            <person name="Hubbard S.S."/>
            <person name="Banfield J.F."/>
        </authorList>
    </citation>
    <scope>NUCLEOTIDE SEQUENCE [LARGE SCALE GENOMIC DNA]</scope>
</reference>
<sequence length="137" mass="14785">MRNFVLVGVSVLLISLTFVITLGLWPVAVFWANVGFFLIALVSVLVLVVFVPYWLINFLHNSLGFGLGVSLFASISLSIFCYVVTSFWYDLLGKVSLLHEGVWDISIASPVASGVVTGLGVVLGVFNAAKYALNQGK</sequence>
<feature type="transmembrane region" description="Helical" evidence="1">
    <location>
        <begin position="105"/>
        <end position="129"/>
    </location>
</feature>
<feature type="transmembrane region" description="Helical" evidence="1">
    <location>
        <begin position="63"/>
        <end position="85"/>
    </location>
</feature>